<sequence>MTKVNFQLVLYSDFSYLDIESCLEAQQVPAYKFSAELIRFLDYLQTCSHDAVFQLALPAVYYELADQPVFRQALTEYLEKNDEHQHILKAWANWEYRISVPIRQLIKDGKLELLASPATGALLPFISTPAGMKSQINEGLSILEDYFHVKPKGFWFPQCAYTPGLDLYLLNEGFQFSYLHEHAIKYGDPLPKAAGAEPVQTPRGLTVFPISELIIDDLSMEIGRKVNELASNSNPPILSTAFELTFFTSDLANYIGQITDLADEKIICWQQAGVVQKEPEQIHLSTSALPFGQSEQLVEERLLPYFEESFLIEKELEQLAGKIEGTSDQKTVMKQMIVEWTLLTGQIASKKHFNKADADKHIFNYKQLKSALLTGAIGNRFELPQGFPPAVLTSLSVDTWINEVKPEKGHQMRNQKCKILMLTWEYPPNIVGGLARHVHGLSVSLAKQDYEVHVITAMADGLVRFELMEGVYVHRVTAYNEKDSDFLAWMGGLNVAIASKAAELSSLFHFDVIHAHDWLTGSAAAALKKLLKLPLVVTIHATEHGRNNGIYTEMQRSIHRKETKLLDVSDHVIVCSEFMKEELGLIFGTNSAKISVIANGIEKAPRTDTDSSGLNGLPICHDKKLIFSIGRMVAEKGFETLIEAASKMRHLEEDIYFIIAGKGPMLEVYRKMVKDYQLENFVYLLGFINDEQRNALMAECSITIFPSLYEPFGIVALEAMSFGKPVIVSETGGLKGFVQHGKTGLLMDPGSSENLIQQAEWLLENEQKAFEIGEQGRKMVESLFSWNRIAEETKRVFDEALLNFRI</sequence>
<gene>
    <name evidence="8" type="ORF">CU635_02605</name>
    <name evidence="9" type="ORF">CVD25_04315</name>
</gene>
<protein>
    <submittedName>
        <fullName evidence="8">Glycosyl transferase</fullName>
    </submittedName>
</protein>
<dbReference type="InterPro" id="IPR028098">
    <property type="entry name" value="Glyco_trans_4-like_N"/>
</dbReference>
<dbReference type="Gene3D" id="3.20.110.10">
    <property type="entry name" value="Glycoside hydrolase 38, N terminal domain"/>
    <property type="match status" value="1"/>
</dbReference>
<dbReference type="EMBL" id="PGVA01000004">
    <property type="protein sequence ID" value="PLR85945.1"/>
    <property type="molecule type" value="Genomic_DNA"/>
</dbReference>
<evidence type="ECO:0000259" key="5">
    <source>
        <dbReference type="Pfam" id="PF00534"/>
    </source>
</evidence>
<dbReference type="Pfam" id="PF13439">
    <property type="entry name" value="Glyco_transf_4"/>
    <property type="match status" value="1"/>
</dbReference>
<dbReference type="Pfam" id="PF00534">
    <property type="entry name" value="Glycos_transf_1"/>
    <property type="match status" value="1"/>
</dbReference>
<feature type="domain" description="Glycosyltransferase subfamily 4-like N-terminal" evidence="7">
    <location>
        <begin position="431"/>
        <end position="602"/>
    </location>
</feature>
<accession>A0A2N5GR73</accession>
<proteinExistence type="inferred from homology"/>
<evidence type="ECO:0000259" key="6">
    <source>
        <dbReference type="Pfam" id="PF03065"/>
    </source>
</evidence>
<evidence type="ECO:0000313" key="10">
    <source>
        <dbReference type="Proteomes" id="UP000234951"/>
    </source>
</evidence>
<reference evidence="8 10" key="1">
    <citation type="submission" date="2017-11" db="EMBL/GenBank/DDBJ databases">
        <title>Comparitive Functional Genomics of Dry Heat Resistant strains isolated from the Viking Spacecraft.</title>
        <authorList>
            <person name="Seuylemezian A."/>
            <person name="Cooper K."/>
            <person name="Vaishampayan P."/>
        </authorList>
    </citation>
    <scope>NUCLEOTIDE SEQUENCE [LARGE SCALE GENOMIC DNA]</scope>
    <source>
        <strain evidence="8 10">M4.6</strain>
    </source>
</reference>
<feature type="domain" description="Glycoside hydrolase family 57 N-terminal" evidence="6">
    <location>
        <begin position="90"/>
        <end position="228"/>
    </location>
</feature>
<name>A0A2N5GR73_9BACI</name>
<dbReference type="GO" id="GO:0016757">
    <property type="term" value="F:glycosyltransferase activity"/>
    <property type="evidence" value="ECO:0007669"/>
    <property type="project" value="InterPro"/>
</dbReference>
<evidence type="ECO:0000256" key="2">
    <source>
        <dbReference type="ARBA" id="ARBA00009481"/>
    </source>
</evidence>
<dbReference type="SUPFAM" id="SSF88713">
    <property type="entry name" value="Glycoside hydrolase/deacetylase"/>
    <property type="match status" value="1"/>
</dbReference>
<dbReference type="EMBL" id="PGVD01000013">
    <property type="protein sequence ID" value="PLS00064.1"/>
    <property type="molecule type" value="Genomic_DNA"/>
</dbReference>
<keyword evidence="8" id="KW-0808">Transferase</keyword>
<evidence type="ECO:0000259" key="7">
    <source>
        <dbReference type="Pfam" id="PF13439"/>
    </source>
</evidence>
<comment type="caution">
    <text evidence="8">The sequence shown here is derived from an EMBL/GenBank/DDBJ whole genome shotgun (WGS) entry which is preliminary data.</text>
</comment>
<evidence type="ECO:0000313" key="8">
    <source>
        <dbReference type="EMBL" id="PLR85945.1"/>
    </source>
</evidence>
<dbReference type="InterPro" id="IPR027291">
    <property type="entry name" value="Glyco_hydro_38_N_sf"/>
</dbReference>
<keyword evidence="11" id="KW-1185">Reference proteome</keyword>
<evidence type="ECO:0000313" key="11">
    <source>
        <dbReference type="Proteomes" id="UP000235114"/>
    </source>
</evidence>
<dbReference type="Gene3D" id="3.40.50.2000">
    <property type="entry name" value="Glycogen Phosphorylase B"/>
    <property type="match status" value="2"/>
</dbReference>
<dbReference type="Pfam" id="PF03065">
    <property type="entry name" value="Glyco_hydro_57"/>
    <property type="match status" value="1"/>
</dbReference>
<dbReference type="Proteomes" id="UP000235114">
    <property type="component" value="Unassembled WGS sequence"/>
</dbReference>
<keyword evidence="3 4" id="KW-0119">Carbohydrate metabolism</keyword>
<evidence type="ECO:0000256" key="3">
    <source>
        <dbReference type="ARBA" id="ARBA00023277"/>
    </source>
</evidence>
<dbReference type="Proteomes" id="UP000234951">
    <property type="component" value="Unassembled WGS sequence"/>
</dbReference>
<dbReference type="CDD" id="cd03801">
    <property type="entry name" value="GT4_PimA-like"/>
    <property type="match status" value="1"/>
</dbReference>
<dbReference type="OrthoDB" id="9803279at2"/>
<evidence type="ECO:0000256" key="1">
    <source>
        <dbReference type="ARBA" id="ARBA00006821"/>
    </source>
</evidence>
<dbReference type="InterPro" id="IPR011330">
    <property type="entry name" value="Glyco_hydro/deAcase_b/a-brl"/>
</dbReference>
<comment type="similarity">
    <text evidence="2">Belongs to the glycosyltransferase group 1 family. Glycosyltransferase 4 subfamily.</text>
</comment>
<dbReference type="GO" id="GO:0005975">
    <property type="term" value="P:carbohydrate metabolic process"/>
    <property type="evidence" value="ECO:0007669"/>
    <property type="project" value="InterPro"/>
</dbReference>
<evidence type="ECO:0000313" key="9">
    <source>
        <dbReference type="EMBL" id="PLS00064.1"/>
    </source>
</evidence>
<dbReference type="PANTHER" id="PTHR45947">
    <property type="entry name" value="SULFOQUINOVOSYL TRANSFERASE SQD2"/>
    <property type="match status" value="1"/>
</dbReference>
<dbReference type="AlphaFoldDB" id="A0A2N5GR73"/>
<dbReference type="RefSeq" id="WP_101575609.1">
    <property type="nucleotide sequence ID" value="NZ_PGVA01000004.1"/>
</dbReference>
<dbReference type="PANTHER" id="PTHR45947:SF3">
    <property type="entry name" value="SULFOQUINOVOSYL TRANSFERASE SQD2"/>
    <property type="match status" value="1"/>
</dbReference>
<comment type="similarity">
    <text evidence="1 4">Belongs to the glycosyl hydrolase 57 family.</text>
</comment>
<dbReference type="InterPro" id="IPR001296">
    <property type="entry name" value="Glyco_trans_1"/>
</dbReference>
<feature type="domain" description="Glycosyl transferase family 1" evidence="5">
    <location>
        <begin position="621"/>
        <end position="779"/>
    </location>
</feature>
<dbReference type="SUPFAM" id="SSF53756">
    <property type="entry name" value="UDP-Glycosyltransferase/glycogen phosphorylase"/>
    <property type="match status" value="1"/>
</dbReference>
<organism evidence="8 10">
    <name type="scientific">Bacillus canaveralius</name>
    <dbReference type="NCBI Taxonomy" id="1403243"/>
    <lineage>
        <taxon>Bacteria</taxon>
        <taxon>Bacillati</taxon>
        <taxon>Bacillota</taxon>
        <taxon>Bacilli</taxon>
        <taxon>Bacillales</taxon>
        <taxon>Bacillaceae</taxon>
        <taxon>Bacillus</taxon>
    </lineage>
</organism>
<reference evidence="9 11" key="2">
    <citation type="submission" date="2017-12" db="EMBL/GenBank/DDBJ databases">
        <title>Comparative Functional Genomics of Dry Heat Resistant strains isolated from the Viking Spacecraft.</title>
        <authorList>
            <person name="Seuylemezian A."/>
            <person name="Cooper K."/>
            <person name="Vaishampayan P."/>
        </authorList>
    </citation>
    <scope>NUCLEOTIDE SEQUENCE [LARGE SCALE GENOMIC DNA]</scope>
    <source>
        <strain evidence="9 11">ATCC 29669</strain>
    </source>
</reference>
<evidence type="ECO:0000256" key="4">
    <source>
        <dbReference type="RuleBase" id="RU361196"/>
    </source>
</evidence>
<dbReference type="InterPro" id="IPR050194">
    <property type="entry name" value="Glycosyltransferase_grp1"/>
</dbReference>
<dbReference type="InterPro" id="IPR004300">
    <property type="entry name" value="Glyco_hydro_57_N"/>
</dbReference>